<keyword evidence="7 10" id="KW-0472">Membrane</keyword>
<evidence type="ECO:0000256" key="2">
    <source>
        <dbReference type="ARBA" id="ARBA00006214"/>
    </source>
</evidence>
<dbReference type="Gene3D" id="1.20.1440.130">
    <property type="entry name" value="VKOR domain"/>
    <property type="match status" value="1"/>
</dbReference>
<evidence type="ECO:0000256" key="10">
    <source>
        <dbReference type="SAM" id="Phobius"/>
    </source>
</evidence>
<evidence type="ECO:0000256" key="1">
    <source>
        <dbReference type="ARBA" id="ARBA00004141"/>
    </source>
</evidence>
<evidence type="ECO:0000256" key="4">
    <source>
        <dbReference type="ARBA" id="ARBA00022719"/>
    </source>
</evidence>
<feature type="domain" description="Vitamin K epoxide reductase" evidence="11">
    <location>
        <begin position="20"/>
        <end position="154"/>
    </location>
</feature>
<keyword evidence="6" id="KW-0560">Oxidoreductase</keyword>
<proteinExistence type="inferred from homology"/>
<dbReference type="AlphaFoldDB" id="A0A7W3P4Y1"/>
<sequence length="162" mass="17207">MSTRTSATTGAAVARDGSAARRWLTAPFLLSVVGLAISVYLTVEHFTTPAILACPEGATVNCAKVTSSPYATLFGVPVAVLGLVFFVAMTALTVPAAWRVPALTWVRVGACAVGVVMVLYLVWVELFRVNAICLWCTGVHVVTVALLVAVLWRMTSRPVDQD</sequence>
<dbReference type="SMART" id="SM00756">
    <property type="entry name" value="VKc"/>
    <property type="match status" value="1"/>
</dbReference>
<evidence type="ECO:0000313" key="13">
    <source>
        <dbReference type="Proteomes" id="UP000523079"/>
    </source>
</evidence>
<keyword evidence="9" id="KW-0676">Redox-active center</keyword>
<keyword evidence="5 10" id="KW-1133">Transmembrane helix</keyword>
<evidence type="ECO:0000256" key="7">
    <source>
        <dbReference type="ARBA" id="ARBA00023136"/>
    </source>
</evidence>
<keyword evidence="8" id="KW-1015">Disulfide bond</keyword>
<evidence type="ECO:0000256" key="6">
    <source>
        <dbReference type="ARBA" id="ARBA00023002"/>
    </source>
</evidence>
<name>A0A7W3P4Y1_9ACTN</name>
<dbReference type="PANTHER" id="PTHR34573:SF1">
    <property type="entry name" value="VITAMIN K EPOXIDE REDUCTASE DOMAIN-CONTAINING PROTEIN"/>
    <property type="match status" value="1"/>
</dbReference>
<feature type="transmembrane region" description="Helical" evidence="10">
    <location>
        <begin position="74"/>
        <end position="98"/>
    </location>
</feature>
<dbReference type="GO" id="GO:0048038">
    <property type="term" value="F:quinone binding"/>
    <property type="evidence" value="ECO:0007669"/>
    <property type="project" value="UniProtKB-KW"/>
</dbReference>
<protein>
    <submittedName>
        <fullName evidence="12">Putative membrane protein</fullName>
    </submittedName>
</protein>
<dbReference type="GO" id="GO:0016491">
    <property type="term" value="F:oxidoreductase activity"/>
    <property type="evidence" value="ECO:0007669"/>
    <property type="project" value="UniProtKB-KW"/>
</dbReference>
<reference evidence="12 13" key="1">
    <citation type="submission" date="2020-07" db="EMBL/GenBank/DDBJ databases">
        <title>Sequencing the genomes of 1000 actinobacteria strains.</title>
        <authorList>
            <person name="Klenk H.-P."/>
        </authorList>
    </citation>
    <scope>NUCLEOTIDE SEQUENCE [LARGE SCALE GENOMIC DNA]</scope>
    <source>
        <strain evidence="12 13">DSM 100723</strain>
    </source>
</reference>
<feature type="transmembrane region" description="Helical" evidence="10">
    <location>
        <begin position="129"/>
        <end position="152"/>
    </location>
</feature>
<evidence type="ECO:0000256" key="5">
    <source>
        <dbReference type="ARBA" id="ARBA00022989"/>
    </source>
</evidence>
<evidence type="ECO:0000259" key="11">
    <source>
        <dbReference type="SMART" id="SM00756"/>
    </source>
</evidence>
<gene>
    <name evidence="12" type="ORF">FHX74_000984</name>
</gene>
<dbReference type="InterPro" id="IPR012932">
    <property type="entry name" value="VKOR"/>
</dbReference>
<dbReference type="RefSeq" id="WP_328823638.1">
    <property type="nucleotide sequence ID" value="NZ_JACGWT010000002.1"/>
</dbReference>
<keyword evidence="3 10" id="KW-0812">Transmembrane</keyword>
<dbReference type="Pfam" id="PF07884">
    <property type="entry name" value="VKOR"/>
    <property type="match status" value="1"/>
</dbReference>
<comment type="subcellular location">
    <subcellularLocation>
        <location evidence="1">Membrane</location>
        <topology evidence="1">Multi-pass membrane protein</topology>
    </subcellularLocation>
</comment>
<dbReference type="GO" id="GO:0016020">
    <property type="term" value="C:membrane"/>
    <property type="evidence" value="ECO:0007669"/>
    <property type="project" value="UniProtKB-SubCell"/>
</dbReference>
<comment type="similarity">
    <text evidence="2">Belongs to the VKOR family.</text>
</comment>
<comment type="caution">
    <text evidence="12">The sequence shown here is derived from an EMBL/GenBank/DDBJ whole genome shotgun (WGS) entry which is preliminary data.</text>
</comment>
<evidence type="ECO:0000256" key="8">
    <source>
        <dbReference type="ARBA" id="ARBA00023157"/>
    </source>
</evidence>
<accession>A0A7W3P4Y1</accession>
<dbReference type="InterPro" id="IPR038354">
    <property type="entry name" value="VKOR_sf"/>
</dbReference>
<dbReference type="PANTHER" id="PTHR34573">
    <property type="entry name" value="VKC DOMAIN-CONTAINING PROTEIN"/>
    <property type="match status" value="1"/>
</dbReference>
<evidence type="ECO:0000256" key="9">
    <source>
        <dbReference type="ARBA" id="ARBA00023284"/>
    </source>
</evidence>
<feature type="transmembrane region" description="Helical" evidence="10">
    <location>
        <begin position="23"/>
        <end position="43"/>
    </location>
</feature>
<evidence type="ECO:0000313" key="12">
    <source>
        <dbReference type="EMBL" id="MBA8793379.1"/>
    </source>
</evidence>
<dbReference type="Proteomes" id="UP000523079">
    <property type="component" value="Unassembled WGS sequence"/>
</dbReference>
<keyword evidence="4" id="KW-0874">Quinone</keyword>
<evidence type="ECO:0000256" key="3">
    <source>
        <dbReference type="ARBA" id="ARBA00022692"/>
    </source>
</evidence>
<keyword evidence="13" id="KW-1185">Reference proteome</keyword>
<dbReference type="EMBL" id="JACGWT010000002">
    <property type="protein sequence ID" value="MBA8793379.1"/>
    <property type="molecule type" value="Genomic_DNA"/>
</dbReference>
<dbReference type="CDD" id="cd12918">
    <property type="entry name" value="VKOR_arc"/>
    <property type="match status" value="1"/>
</dbReference>
<organism evidence="12 13">
    <name type="scientific">Microlunatus kandeliicorticis</name>
    <dbReference type="NCBI Taxonomy" id="1759536"/>
    <lineage>
        <taxon>Bacteria</taxon>
        <taxon>Bacillati</taxon>
        <taxon>Actinomycetota</taxon>
        <taxon>Actinomycetes</taxon>
        <taxon>Propionibacteriales</taxon>
        <taxon>Propionibacteriaceae</taxon>
        <taxon>Microlunatus</taxon>
    </lineage>
</organism>
<feature type="transmembrane region" description="Helical" evidence="10">
    <location>
        <begin position="105"/>
        <end position="123"/>
    </location>
</feature>